<keyword evidence="3" id="KW-1185">Reference proteome</keyword>
<sequence>MPTSELCRAGRSRARHLALSASVALALSGCLAVGESGLDAELERIRAIRGFAVVSASPEKAVLAARGRRVIVEPAPGSCIARDSIEVSSSLAFLIISDCVIEHAAALLPVTSDAIEIELPPAFPGVITVSVSGAPMDDDEGGGSEAVGNLRAYLETVEGKAQLGRGGDATMVEIEETRIVGDTLYVLVRDRSEDASPLLAPAFWRAFVEVNGRMVMATVSGFRDRPVGSEAMLRKLAAQVSALRAANGLDRFEAVAGELPAALPPDRENERATRIAPYLSPMVEPAPRKRRAKTVTAEVKAPSPPAAPASVDTGSAQAPKNAPAALRRPSGA</sequence>
<proteinExistence type="predicted"/>
<evidence type="ECO:0000313" key="3">
    <source>
        <dbReference type="Proteomes" id="UP000655420"/>
    </source>
</evidence>
<feature type="region of interest" description="Disordered" evidence="1">
    <location>
        <begin position="280"/>
        <end position="332"/>
    </location>
</feature>
<dbReference type="AlphaFoldDB" id="A0A8J7M4G1"/>
<accession>A0A8J7M4G1</accession>
<organism evidence="2 3">
    <name type="scientific">Thermohalobaculum xanthum</name>
    <dbReference type="NCBI Taxonomy" id="2753746"/>
    <lineage>
        <taxon>Bacteria</taxon>
        <taxon>Pseudomonadati</taxon>
        <taxon>Pseudomonadota</taxon>
        <taxon>Alphaproteobacteria</taxon>
        <taxon>Rhodobacterales</taxon>
        <taxon>Paracoccaceae</taxon>
        <taxon>Thermohalobaculum</taxon>
    </lineage>
</organism>
<gene>
    <name evidence="2" type="ORF">H0I76_02345</name>
</gene>
<protein>
    <submittedName>
        <fullName evidence="2">Uncharacterized protein</fullName>
    </submittedName>
</protein>
<name>A0A8J7M4G1_9RHOB</name>
<reference evidence="2" key="1">
    <citation type="submission" date="2020-12" db="EMBL/GenBank/DDBJ databases">
        <title>Bacterial taxonomy.</title>
        <authorList>
            <person name="Pan X."/>
        </authorList>
    </citation>
    <scope>NUCLEOTIDE SEQUENCE</scope>
    <source>
        <strain evidence="2">M0105</strain>
    </source>
</reference>
<comment type="caution">
    <text evidence="2">The sequence shown here is derived from an EMBL/GenBank/DDBJ whole genome shotgun (WGS) entry which is preliminary data.</text>
</comment>
<evidence type="ECO:0000313" key="2">
    <source>
        <dbReference type="EMBL" id="MBK0398018.1"/>
    </source>
</evidence>
<dbReference type="RefSeq" id="WP_200606489.1">
    <property type="nucleotide sequence ID" value="NZ_JAEHHL010000001.1"/>
</dbReference>
<dbReference type="EMBL" id="JAEHHL010000001">
    <property type="protein sequence ID" value="MBK0398018.1"/>
    <property type="molecule type" value="Genomic_DNA"/>
</dbReference>
<evidence type="ECO:0000256" key="1">
    <source>
        <dbReference type="SAM" id="MobiDB-lite"/>
    </source>
</evidence>
<dbReference type="Proteomes" id="UP000655420">
    <property type="component" value="Unassembled WGS sequence"/>
</dbReference>